<evidence type="ECO:0000259" key="8">
    <source>
        <dbReference type="Pfam" id="PF00155"/>
    </source>
</evidence>
<reference evidence="9" key="1">
    <citation type="submission" date="2020-12" db="EMBL/GenBank/DDBJ databases">
        <title>Bacterial taxonomy.</title>
        <authorList>
            <person name="Pan X."/>
        </authorList>
    </citation>
    <scope>NUCLEOTIDE SEQUENCE</scope>
    <source>
        <strain evidence="9">M0105</strain>
    </source>
</reference>
<evidence type="ECO:0000256" key="5">
    <source>
        <dbReference type="ARBA" id="ARBA00022898"/>
    </source>
</evidence>
<dbReference type="AlphaFoldDB" id="A0A8J7SHL0"/>
<dbReference type="Gene3D" id="3.90.1150.10">
    <property type="entry name" value="Aspartate Aminotransferase, domain 1"/>
    <property type="match status" value="1"/>
</dbReference>
<comment type="caution">
    <text evidence="9">The sequence shown here is derived from an EMBL/GenBank/DDBJ whole genome shotgun (WGS) entry which is preliminary data.</text>
</comment>
<dbReference type="Pfam" id="PF00155">
    <property type="entry name" value="Aminotran_1_2"/>
    <property type="match status" value="1"/>
</dbReference>
<sequence>MAQLSQRISGIVGQGGDDGWSVYYRARELAEAGHPIVMLTVGDHDIKTDPAILDAMRDSQQRGDLGYPPVTGSAALRRAIAERVSARTMHPARPAEVQVVPGGQAGLFAALVATLDPGQSCVVLDPYYATYVQTVRAAGGRAIVVPTDAEDGFQPEAARIEAALAPDTRAILLNTPNNPTGAVYAPDLLEAIADLCRRRDLWLISDEVYDVQVHVGRHASPRDLPGMAGRTLVVNSLSKSHAMTGSRIGWVLGPEDAIARMGELATTTTYGVPGFIQDAAVFALTQGAQIEEAIALRYRRRRDAVLESLGNARAVRANAPAGGMYVMLDIRPTGLSGLDFAHRLLDAEGIAVMPGESFGTAAAGHLRVALTRPEAVLRDALGRLVDFARRIAA</sequence>
<dbReference type="PANTHER" id="PTHR46383">
    <property type="entry name" value="ASPARTATE AMINOTRANSFERASE"/>
    <property type="match status" value="1"/>
</dbReference>
<protein>
    <recommendedName>
        <fullName evidence="7">Aminotransferase</fullName>
        <ecNumber evidence="7">2.6.1.-</ecNumber>
    </recommendedName>
</protein>
<dbReference type="Gene3D" id="3.40.640.10">
    <property type="entry name" value="Type I PLP-dependent aspartate aminotransferase-like (Major domain)"/>
    <property type="match status" value="1"/>
</dbReference>
<keyword evidence="5" id="KW-0663">Pyridoxal phosphate</keyword>
<gene>
    <name evidence="9" type="ORF">H0I76_16625</name>
</gene>
<dbReference type="InterPro" id="IPR004838">
    <property type="entry name" value="NHTrfase_class1_PyrdxlP-BS"/>
</dbReference>
<organism evidence="9 10">
    <name type="scientific">Thermohalobaculum xanthum</name>
    <dbReference type="NCBI Taxonomy" id="2753746"/>
    <lineage>
        <taxon>Bacteria</taxon>
        <taxon>Pseudomonadati</taxon>
        <taxon>Pseudomonadota</taxon>
        <taxon>Alphaproteobacteria</taxon>
        <taxon>Rhodobacterales</taxon>
        <taxon>Paracoccaceae</taxon>
        <taxon>Thermohalobaculum</taxon>
    </lineage>
</organism>
<dbReference type="InterPro" id="IPR015422">
    <property type="entry name" value="PyrdxlP-dep_Trfase_small"/>
</dbReference>
<evidence type="ECO:0000256" key="2">
    <source>
        <dbReference type="ARBA" id="ARBA00007441"/>
    </source>
</evidence>
<dbReference type="EC" id="2.6.1.-" evidence="7"/>
<feature type="domain" description="Aminotransferase class I/classII large" evidence="8">
    <location>
        <begin position="36"/>
        <end position="384"/>
    </location>
</feature>
<dbReference type="GO" id="GO:0030170">
    <property type="term" value="F:pyridoxal phosphate binding"/>
    <property type="evidence" value="ECO:0007669"/>
    <property type="project" value="InterPro"/>
</dbReference>
<name>A0A8J7SHL0_9RHOB</name>
<evidence type="ECO:0000313" key="9">
    <source>
        <dbReference type="EMBL" id="MBK0400827.1"/>
    </source>
</evidence>
<keyword evidence="3 7" id="KW-0032">Aminotransferase</keyword>
<evidence type="ECO:0000256" key="6">
    <source>
        <dbReference type="ARBA" id="ARBA00049185"/>
    </source>
</evidence>
<keyword evidence="10" id="KW-1185">Reference proteome</keyword>
<dbReference type="InterPro" id="IPR004839">
    <property type="entry name" value="Aminotransferase_I/II_large"/>
</dbReference>
<dbReference type="PROSITE" id="PS00105">
    <property type="entry name" value="AA_TRANSFER_CLASS_1"/>
    <property type="match status" value="1"/>
</dbReference>
<accession>A0A8J7SHL0</accession>
<dbReference type="PANTHER" id="PTHR46383:SF1">
    <property type="entry name" value="ASPARTATE AMINOTRANSFERASE"/>
    <property type="match status" value="1"/>
</dbReference>
<evidence type="ECO:0000256" key="7">
    <source>
        <dbReference type="RuleBase" id="RU000481"/>
    </source>
</evidence>
<dbReference type="SUPFAM" id="SSF53383">
    <property type="entry name" value="PLP-dependent transferases"/>
    <property type="match status" value="1"/>
</dbReference>
<comment type="catalytic activity">
    <reaction evidence="6">
        <text>L-aspartate + 2-oxoglutarate = oxaloacetate + L-glutamate</text>
        <dbReference type="Rhea" id="RHEA:21824"/>
        <dbReference type="ChEBI" id="CHEBI:16452"/>
        <dbReference type="ChEBI" id="CHEBI:16810"/>
        <dbReference type="ChEBI" id="CHEBI:29985"/>
        <dbReference type="ChEBI" id="CHEBI:29991"/>
        <dbReference type="EC" id="2.6.1.1"/>
    </reaction>
</comment>
<evidence type="ECO:0000256" key="4">
    <source>
        <dbReference type="ARBA" id="ARBA00022679"/>
    </source>
</evidence>
<comment type="cofactor">
    <cofactor evidence="1 7">
        <name>pyridoxal 5'-phosphate</name>
        <dbReference type="ChEBI" id="CHEBI:597326"/>
    </cofactor>
</comment>
<dbReference type="GO" id="GO:0004069">
    <property type="term" value="F:L-aspartate:2-oxoglutarate aminotransferase activity"/>
    <property type="evidence" value="ECO:0007669"/>
    <property type="project" value="UniProtKB-EC"/>
</dbReference>
<keyword evidence="4 7" id="KW-0808">Transferase</keyword>
<dbReference type="EMBL" id="JAEHHL010000010">
    <property type="protein sequence ID" value="MBK0400827.1"/>
    <property type="molecule type" value="Genomic_DNA"/>
</dbReference>
<dbReference type="InterPro" id="IPR015424">
    <property type="entry name" value="PyrdxlP-dep_Trfase"/>
</dbReference>
<dbReference type="CDD" id="cd00609">
    <property type="entry name" value="AAT_like"/>
    <property type="match status" value="1"/>
</dbReference>
<dbReference type="Proteomes" id="UP000655420">
    <property type="component" value="Unassembled WGS sequence"/>
</dbReference>
<dbReference type="GO" id="GO:0006520">
    <property type="term" value="P:amino acid metabolic process"/>
    <property type="evidence" value="ECO:0007669"/>
    <property type="project" value="InterPro"/>
</dbReference>
<dbReference type="InterPro" id="IPR015421">
    <property type="entry name" value="PyrdxlP-dep_Trfase_major"/>
</dbReference>
<evidence type="ECO:0000256" key="1">
    <source>
        <dbReference type="ARBA" id="ARBA00001933"/>
    </source>
</evidence>
<evidence type="ECO:0000313" key="10">
    <source>
        <dbReference type="Proteomes" id="UP000655420"/>
    </source>
</evidence>
<proteinExistence type="inferred from homology"/>
<evidence type="ECO:0000256" key="3">
    <source>
        <dbReference type="ARBA" id="ARBA00022576"/>
    </source>
</evidence>
<dbReference type="RefSeq" id="WP_200612389.1">
    <property type="nucleotide sequence ID" value="NZ_JAEHHL010000010.1"/>
</dbReference>
<comment type="similarity">
    <text evidence="2 7">Belongs to the class-I pyridoxal-phosphate-dependent aminotransferase family.</text>
</comment>
<dbReference type="InterPro" id="IPR050596">
    <property type="entry name" value="AspAT/PAT-like"/>
</dbReference>